<protein>
    <submittedName>
        <fullName evidence="3">Uncharacterized protein</fullName>
    </submittedName>
</protein>
<evidence type="ECO:0000256" key="2">
    <source>
        <dbReference type="SAM" id="MobiDB-lite"/>
    </source>
</evidence>
<dbReference type="InterPro" id="IPR003367">
    <property type="entry name" value="Thrombospondin_3-like_rpt"/>
</dbReference>
<dbReference type="OrthoDB" id="5479728at2"/>
<dbReference type="GO" id="GO:0005509">
    <property type="term" value="F:calcium ion binding"/>
    <property type="evidence" value="ECO:0007669"/>
    <property type="project" value="InterPro"/>
</dbReference>
<proteinExistence type="predicted"/>
<dbReference type="InterPro" id="IPR028974">
    <property type="entry name" value="TSP_type-3_rpt"/>
</dbReference>
<keyword evidence="1" id="KW-0732">Signal</keyword>
<dbReference type="Pfam" id="PF02412">
    <property type="entry name" value="TSP_3"/>
    <property type="match status" value="1"/>
</dbReference>
<name>A0A5B8XMQ0_9DELT</name>
<evidence type="ECO:0000313" key="4">
    <source>
        <dbReference type="Proteomes" id="UP000321595"/>
    </source>
</evidence>
<reference evidence="3 4" key="1">
    <citation type="submission" date="2019-08" db="EMBL/GenBank/DDBJ databases">
        <authorList>
            <person name="Liang Q."/>
        </authorList>
    </citation>
    <scope>NUCLEOTIDE SEQUENCE [LARGE SCALE GENOMIC DNA]</scope>
    <source>
        <strain evidence="3 4">V1718</strain>
    </source>
</reference>
<keyword evidence="4" id="KW-1185">Reference proteome</keyword>
<dbReference type="KEGG" id="bbae:FRD01_06695"/>
<dbReference type="RefSeq" id="WP_146958619.1">
    <property type="nucleotide sequence ID" value="NZ_CP042467.1"/>
</dbReference>
<evidence type="ECO:0000256" key="1">
    <source>
        <dbReference type="ARBA" id="ARBA00022729"/>
    </source>
</evidence>
<evidence type="ECO:0000313" key="3">
    <source>
        <dbReference type="EMBL" id="QED26934.1"/>
    </source>
</evidence>
<dbReference type="Gene3D" id="4.10.1080.10">
    <property type="entry name" value="TSP type-3 repeat"/>
    <property type="match status" value="1"/>
</dbReference>
<dbReference type="SUPFAM" id="SSF103647">
    <property type="entry name" value="TSP type-3 repeat"/>
    <property type="match status" value="1"/>
</dbReference>
<dbReference type="PROSITE" id="PS51257">
    <property type="entry name" value="PROKAR_LIPOPROTEIN"/>
    <property type="match status" value="1"/>
</dbReference>
<gene>
    <name evidence="3" type="ORF">FRD01_06695</name>
</gene>
<dbReference type="Proteomes" id="UP000321595">
    <property type="component" value="Chromosome"/>
</dbReference>
<feature type="region of interest" description="Disordered" evidence="2">
    <location>
        <begin position="40"/>
        <end position="78"/>
    </location>
</feature>
<dbReference type="EMBL" id="CP042467">
    <property type="protein sequence ID" value="QED26934.1"/>
    <property type="molecule type" value="Genomic_DNA"/>
</dbReference>
<dbReference type="AlphaFoldDB" id="A0A5B8XMQ0"/>
<organism evidence="3 4">
    <name type="scientific">Microvenator marinus</name>
    <dbReference type="NCBI Taxonomy" id="2600177"/>
    <lineage>
        <taxon>Bacteria</taxon>
        <taxon>Deltaproteobacteria</taxon>
        <taxon>Bradymonadales</taxon>
        <taxon>Microvenatoraceae</taxon>
        <taxon>Microvenator</taxon>
    </lineage>
</organism>
<dbReference type="GO" id="GO:0007155">
    <property type="term" value="P:cell adhesion"/>
    <property type="evidence" value="ECO:0007669"/>
    <property type="project" value="InterPro"/>
</dbReference>
<sequence length="288" mass="29978">MKAYSTGVILVSIVAAWALGGCNMWYDTESVSLPSEDMAVVDQPDLGPGDNDNDGVANTDDNCPEVPNPGQEDSDEDGFGDACDNCPDLANPDQSPDDCTCLEESNQGFCDRLQKDCGTVSGVNNCGVTVVIPCGDCEAPLECGAQTPNVCGCDAAETEAQLCEQANAECGTLEIQDSCGVLRTVSCGDTCETPETCGGDGEDNVCGCAAETNTEFCARLNKNCGLVTDFDNCGDRRVAIFCGSCSGQSECSQDDRCACDCDLAPCNGRTCRIDSETYGTCAAGQCVE</sequence>
<accession>A0A5B8XMQ0</accession>